<organism evidence="3 4">
    <name type="scientific">Tritonibacter litoralis</name>
    <dbReference type="NCBI Taxonomy" id="2662264"/>
    <lineage>
        <taxon>Bacteria</taxon>
        <taxon>Pseudomonadati</taxon>
        <taxon>Pseudomonadota</taxon>
        <taxon>Alphaproteobacteria</taxon>
        <taxon>Rhodobacterales</taxon>
        <taxon>Paracoccaceae</taxon>
        <taxon>Tritonibacter</taxon>
    </lineage>
</organism>
<evidence type="ECO:0000313" key="3">
    <source>
        <dbReference type="EMBL" id="MQQ09297.1"/>
    </source>
</evidence>
<dbReference type="Pfam" id="PF04784">
    <property type="entry name" value="DUF547"/>
    <property type="match status" value="1"/>
</dbReference>
<proteinExistence type="predicted"/>
<keyword evidence="1" id="KW-0732">Signal</keyword>
<keyword evidence="4" id="KW-1185">Reference proteome</keyword>
<feature type="domain" description="DUF547" evidence="2">
    <location>
        <begin position="94"/>
        <end position="206"/>
    </location>
</feature>
<comment type="caution">
    <text evidence="3">The sequence shown here is derived from an EMBL/GenBank/DDBJ whole genome shotgun (WGS) entry which is preliminary data.</text>
</comment>
<evidence type="ECO:0000259" key="2">
    <source>
        <dbReference type="Pfam" id="PF04784"/>
    </source>
</evidence>
<protein>
    <submittedName>
        <fullName evidence="3">DUF547 domain-containing protein</fullName>
    </submittedName>
</protein>
<feature type="signal peptide" evidence="1">
    <location>
        <begin position="1"/>
        <end position="17"/>
    </location>
</feature>
<sequence length="278" mass="31187">MKRLLLWFIMIAVCACARVERAALPAPSLLSPDVAQTNVQSSRRVDHAAWAGFLNRYVAQDANGINRVDYGAVSDADRNELRRYLSDLQRVEVSSLNRDEQLAFWINLYNAVTVNVVLEHYPVASIRKINDGFLSFGPWDRPLVTVEGRSLSLNDIEHRIIRPVFAEPRIHYALNCAAAGCPNLMSRPWRANTLEADLTQAERAYVNDPRGVSVGPHGVILSKIYIWFQEDFGADEAAVLDRLRSVAGPELATALQGKTRVARYIYDWSLNDTVPARP</sequence>
<feature type="chain" id="PRO_5032459480" evidence="1">
    <location>
        <begin position="18"/>
        <end position="278"/>
    </location>
</feature>
<dbReference type="InterPro" id="IPR006869">
    <property type="entry name" value="DUF547"/>
</dbReference>
<name>A0A843YKT1_9RHOB</name>
<accession>A0A843YKT1</accession>
<evidence type="ECO:0000313" key="4">
    <source>
        <dbReference type="Proteomes" id="UP000444174"/>
    </source>
</evidence>
<reference evidence="3 4" key="1">
    <citation type="submission" date="2019-10" db="EMBL/GenBank/DDBJ databases">
        <title>Epibacterium sp. nov., isolated from seawater.</title>
        <authorList>
            <person name="Zhang X."/>
            <person name="Li N."/>
        </authorList>
    </citation>
    <scope>NUCLEOTIDE SEQUENCE [LARGE SCALE GENOMIC DNA]</scope>
    <source>
        <strain evidence="3 4">SM1979</strain>
    </source>
</reference>
<gene>
    <name evidence="3" type="ORF">GFB49_12590</name>
</gene>
<dbReference type="PROSITE" id="PS51257">
    <property type="entry name" value="PROKAR_LIPOPROTEIN"/>
    <property type="match status" value="1"/>
</dbReference>
<dbReference type="EMBL" id="WIBF01000007">
    <property type="protein sequence ID" value="MQQ09297.1"/>
    <property type="molecule type" value="Genomic_DNA"/>
</dbReference>
<evidence type="ECO:0000256" key="1">
    <source>
        <dbReference type="SAM" id="SignalP"/>
    </source>
</evidence>
<dbReference type="AlphaFoldDB" id="A0A843YKT1"/>
<dbReference type="PANTHER" id="PTHR46361:SF3">
    <property type="entry name" value="ELECTRON CARRIER_ PROTEIN DISULFIDE OXIDOREDUCTASE"/>
    <property type="match status" value="1"/>
</dbReference>
<dbReference type="Proteomes" id="UP000444174">
    <property type="component" value="Unassembled WGS sequence"/>
</dbReference>
<dbReference type="RefSeq" id="WP_153216240.1">
    <property type="nucleotide sequence ID" value="NZ_WIBF01000007.1"/>
</dbReference>
<dbReference type="PANTHER" id="PTHR46361">
    <property type="entry name" value="ELECTRON CARRIER/ PROTEIN DISULFIDE OXIDOREDUCTASE"/>
    <property type="match status" value="1"/>
</dbReference>